<feature type="domain" description="DUF6644" evidence="2">
    <location>
        <begin position="34"/>
        <end position="162"/>
    </location>
</feature>
<feature type="transmembrane region" description="Helical" evidence="1">
    <location>
        <begin position="135"/>
        <end position="161"/>
    </location>
</feature>
<dbReference type="Proteomes" id="UP000634667">
    <property type="component" value="Unassembled WGS sequence"/>
</dbReference>
<gene>
    <name evidence="3" type="ORF">GCM10008111_29820</name>
</gene>
<dbReference type="Pfam" id="PF20349">
    <property type="entry name" value="DUF6644"/>
    <property type="match status" value="1"/>
</dbReference>
<keyword evidence="1" id="KW-0472">Membrane</keyword>
<evidence type="ECO:0000256" key="1">
    <source>
        <dbReference type="SAM" id="Phobius"/>
    </source>
</evidence>
<accession>A0ABQ2WUD7</accession>
<feature type="transmembrane region" description="Helical" evidence="1">
    <location>
        <begin position="30"/>
        <end position="50"/>
    </location>
</feature>
<proteinExistence type="predicted"/>
<organism evidence="3 4">
    <name type="scientific">Alishewanella tabrizica</name>
    <dbReference type="NCBI Taxonomy" id="671278"/>
    <lineage>
        <taxon>Bacteria</taxon>
        <taxon>Pseudomonadati</taxon>
        <taxon>Pseudomonadota</taxon>
        <taxon>Gammaproteobacteria</taxon>
        <taxon>Alteromonadales</taxon>
        <taxon>Alteromonadaceae</taxon>
        <taxon>Alishewanella</taxon>
    </lineage>
</organism>
<keyword evidence="4" id="KW-1185">Reference proteome</keyword>
<sequence>MFSDLLISNLLLNLGDTAIATLLRQSTLAYPLVSAVHIGGISLLFSNILLLDLKLLGVLRQPALTELLPLLQRMATLGLFITLLSGTLLFSVQPAHYLSNNAFLLKMPLLFLAFMNILLVHKLPAWQAALTNRPFGITLKICALVSILLWLAVVLAGRWIAFI</sequence>
<evidence type="ECO:0000259" key="2">
    <source>
        <dbReference type="Pfam" id="PF20349"/>
    </source>
</evidence>
<name>A0ABQ2WUD7_9ALTE</name>
<evidence type="ECO:0000313" key="3">
    <source>
        <dbReference type="EMBL" id="GGW71707.1"/>
    </source>
</evidence>
<reference evidence="4" key="1">
    <citation type="journal article" date="2019" name="Int. J. Syst. Evol. Microbiol.">
        <title>The Global Catalogue of Microorganisms (GCM) 10K type strain sequencing project: providing services to taxonomists for standard genome sequencing and annotation.</title>
        <authorList>
            <consortium name="The Broad Institute Genomics Platform"/>
            <consortium name="The Broad Institute Genome Sequencing Center for Infectious Disease"/>
            <person name="Wu L."/>
            <person name="Ma J."/>
        </authorList>
    </citation>
    <scope>NUCLEOTIDE SEQUENCE [LARGE SCALE GENOMIC DNA]</scope>
    <source>
        <strain evidence="4">KCTC 23723</strain>
    </source>
</reference>
<feature type="transmembrane region" description="Helical" evidence="1">
    <location>
        <begin position="103"/>
        <end position="123"/>
    </location>
</feature>
<dbReference type="RefSeq" id="WP_229797093.1">
    <property type="nucleotide sequence ID" value="NZ_BMYR01000014.1"/>
</dbReference>
<keyword evidence="1" id="KW-0812">Transmembrane</keyword>
<feature type="transmembrane region" description="Helical" evidence="1">
    <location>
        <begin position="70"/>
        <end position="91"/>
    </location>
</feature>
<evidence type="ECO:0000313" key="4">
    <source>
        <dbReference type="Proteomes" id="UP000634667"/>
    </source>
</evidence>
<dbReference type="EMBL" id="BMYR01000014">
    <property type="protein sequence ID" value="GGW71707.1"/>
    <property type="molecule type" value="Genomic_DNA"/>
</dbReference>
<protein>
    <recommendedName>
        <fullName evidence="2">DUF6644 domain-containing protein</fullName>
    </recommendedName>
</protein>
<comment type="caution">
    <text evidence="3">The sequence shown here is derived from an EMBL/GenBank/DDBJ whole genome shotgun (WGS) entry which is preliminary data.</text>
</comment>
<keyword evidence="1" id="KW-1133">Transmembrane helix</keyword>
<dbReference type="InterPro" id="IPR046586">
    <property type="entry name" value="DUF6644"/>
</dbReference>